<proteinExistence type="predicted"/>
<feature type="compositionally biased region" description="Basic and acidic residues" evidence="1">
    <location>
        <begin position="1"/>
        <end position="16"/>
    </location>
</feature>
<keyword evidence="3" id="KW-1185">Reference proteome</keyword>
<dbReference type="FunFam" id="3.30.420.510:FF:000003">
    <property type="entry name" value="Pantothenate kinase 2"/>
    <property type="match status" value="1"/>
</dbReference>
<dbReference type="EMBL" id="CAUOFW020003136">
    <property type="protein sequence ID" value="CAK9158173.1"/>
    <property type="molecule type" value="Genomic_DNA"/>
</dbReference>
<dbReference type="FunFam" id="3.30.420.40:FF:000216">
    <property type="entry name" value="Pantothenate kinase 1"/>
    <property type="match status" value="1"/>
</dbReference>
<dbReference type="PANTHER" id="PTHR12280">
    <property type="entry name" value="PANTOTHENATE KINASE"/>
    <property type="match status" value="1"/>
</dbReference>
<dbReference type="SUPFAM" id="SSF53067">
    <property type="entry name" value="Actin-like ATPase domain"/>
    <property type="match status" value="2"/>
</dbReference>
<sequence>MEESGIRGKLEERESNDMPSTPPIDQVSHLALDIGGSLIKVVYFSSDCNCSVDDDQDKRLPEKNLGIASANRNYCTLSGRLNFAKFETHKIDDCLEFISSKQLHRCGIQMNSDGWQHEALECDKNIIKATGGGAFKFANLFKEKLGVSLDKVDEMNSLVAGANFLLKAVSSEAFTYRDGQKEYEQIDHNDLYPYLLVNIGSGVGMIKVDGDKKFERVSGTSVGGGTFWGLGKLLTKCKSFDDLLELSHKGNNRVIDMLVGDIYGGMDYTKIGLSSTAIASSFGKAISENKELEDYRPEDVARSLLRMISNNIGQIAYLNALRFGLKRIFFGGFFIRGHAYTMDTISVAVNFWSKGEAKATFLRHEGFLGALGAFLSYKGHGLDGLMTHQQVDSLPKSVCWNGDELRSSVFGNLNENGSIECSVQLSN</sequence>
<feature type="region of interest" description="Disordered" evidence="1">
    <location>
        <begin position="1"/>
        <end position="24"/>
    </location>
</feature>
<evidence type="ECO:0000256" key="1">
    <source>
        <dbReference type="SAM" id="MobiDB-lite"/>
    </source>
</evidence>
<dbReference type="PANTHER" id="PTHR12280:SF34">
    <property type="entry name" value="PANTOTHENATE KINASE 1"/>
    <property type="match status" value="1"/>
</dbReference>
<dbReference type="AlphaFoldDB" id="A0ABC8STD7"/>
<dbReference type="Pfam" id="PF03630">
    <property type="entry name" value="Fumble"/>
    <property type="match status" value="1"/>
</dbReference>
<evidence type="ECO:0000313" key="2">
    <source>
        <dbReference type="EMBL" id="CAK9158173.1"/>
    </source>
</evidence>
<organism evidence="2 3">
    <name type="scientific">Ilex paraguariensis</name>
    <name type="common">yerba mate</name>
    <dbReference type="NCBI Taxonomy" id="185542"/>
    <lineage>
        <taxon>Eukaryota</taxon>
        <taxon>Viridiplantae</taxon>
        <taxon>Streptophyta</taxon>
        <taxon>Embryophyta</taxon>
        <taxon>Tracheophyta</taxon>
        <taxon>Spermatophyta</taxon>
        <taxon>Magnoliopsida</taxon>
        <taxon>eudicotyledons</taxon>
        <taxon>Gunneridae</taxon>
        <taxon>Pentapetalae</taxon>
        <taxon>asterids</taxon>
        <taxon>campanulids</taxon>
        <taxon>Aquifoliales</taxon>
        <taxon>Aquifoliaceae</taxon>
        <taxon>Ilex</taxon>
    </lineage>
</organism>
<dbReference type="CDD" id="cd24123">
    <property type="entry name" value="ASKHA_NBD_PanK-II_Pank4"/>
    <property type="match status" value="1"/>
</dbReference>
<comment type="caution">
    <text evidence="2">The sequence shown here is derived from an EMBL/GenBank/DDBJ whole genome shotgun (WGS) entry which is preliminary data.</text>
</comment>
<name>A0ABC8STD7_9AQUA</name>
<reference evidence="2 3" key="1">
    <citation type="submission" date="2024-02" db="EMBL/GenBank/DDBJ databases">
        <authorList>
            <person name="Vignale AGUSTIN F."/>
            <person name="Sosa J E."/>
            <person name="Modenutti C."/>
        </authorList>
    </citation>
    <scope>NUCLEOTIDE SEQUENCE [LARGE SCALE GENOMIC DNA]</scope>
</reference>
<dbReference type="Gene3D" id="3.30.420.510">
    <property type="match status" value="1"/>
</dbReference>
<dbReference type="InterPro" id="IPR004567">
    <property type="entry name" value="Type_II_PanK"/>
</dbReference>
<gene>
    <name evidence="2" type="ORF">ILEXP_LOCUS26790</name>
</gene>
<dbReference type="Proteomes" id="UP001642360">
    <property type="component" value="Unassembled WGS sequence"/>
</dbReference>
<dbReference type="InterPro" id="IPR043129">
    <property type="entry name" value="ATPase_NBD"/>
</dbReference>
<dbReference type="NCBIfam" id="TIGR00555">
    <property type="entry name" value="panK_eukar"/>
    <property type="match status" value="1"/>
</dbReference>
<dbReference type="Gene3D" id="3.30.420.40">
    <property type="match status" value="1"/>
</dbReference>
<dbReference type="FunFam" id="3.30.420.40:FF:000442">
    <property type="entry name" value="Pantothenate kinase 1"/>
    <property type="match status" value="1"/>
</dbReference>
<evidence type="ECO:0000313" key="3">
    <source>
        <dbReference type="Proteomes" id="UP001642360"/>
    </source>
</evidence>
<accession>A0ABC8STD7</accession>
<evidence type="ECO:0008006" key="4">
    <source>
        <dbReference type="Google" id="ProtNLM"/>
    </source>
</evidence>
<protein>
    <recommendedName>
        <fullName evidence="4">Pantothenate kinase</fullName>
    </recommendedName>
</protein>